<dbReference type="SMART" id="SM00343">
    <property type="entry name" value="ZnF_C2HC"/>
    <property type="match status" value="3"/>
</dbReference>
<dbReference type="InterPro" id="IPR051714">
    <property type="entry name" value="Znf_CCHC_NABP"/>
</dbReference>
<dbReference type="EMBL" id="SNRW01005218">
    <property type="protein sequence ID" value="KAA6385550.1"/>
    <property type="molecule type" value="Genomic_DNA"/>
</dbReference>
<name>A0A5J4VSZ0_9EUKA</name>
<feature type="domain" description="CCHC-type" evidence="3">
    <location>
        <begin position="175"/>
        <end position="189"/>
    </location>
</feature>
<dbReference type="GO" id="GO:0003676">
    <property type="term" value="F:nucleic acid binding"/>
    <property type="evidence" value="ECO:0007669"/>
    <property type="project" value="InterPro"/>
</dbReference>
<dbReference type="PANTHER" id="PTHR23002">
    <property type="entry name" value="ZINC FINGER CCHC DOMAIN CONTAINING PROTEIN"/>
    <property type="match status" value="1"/>
</dbReference>
<sequence length="227" mass="26441">MNDRRNQFQKRVAYQNANEDNQLEEGNLNIDQFNPLLQSQRFEQQQFSSIKQNKRVDRQIGNQQFNKGNQTSEFAQQSYERCFHCGQRGHIFANCPYHALLTATTEEERALAEIEIQKARAAVRGQGWRGLYKRTETKINLGDQQNNSKQEDNQNQDIHTNENNEISRDVSVGLCFRCGRPGHKSKNCKYEDKRICYTCGKIGHVSKQCPSKLNQKDQKNLQQLDKK</sequence>
<dbReference type="PROSITE" id="PS50158">
    <property type="entry name" value="ZF_CCHC"/>
    <property type="match status" value="3"/>
</dbReference>
<evidence type="ECO:0000259" key="3">
    <source>
        <dbReference type="PROSITE" id="PS50158"/>
    </source>
</evidence>
<evidence type="ECO:0000313" key="5">
    <source>
        <dbReference type="Proteomes" id="UP000324800"/>
    </source>
</evidence>
<keyword evidence="1" id="KW-0862">Zinc</keyword>
<keyword evidence="1" id="KW-0479">Metal-binding</keyword>
<protein>
    <recommendedName>
        <fullName evidence="3">CCHC-type domain-containing protein</fullName>
    </recommendedName>
</protein>
<keyword evidence="1" id="KW-0863">Zinc-finger</keyword>
<accession>A0A5J4VSZ0</accession>
<organism evidence="4 5">
    <name type="scientific">Streblomastix strix</name>
    <dbReference type="NCBI Taxonomy" id="222440"/>
    <lineage>
        <taxon>Eukaryota</taxon>
        <taxon>Metamonada</taxon>
        <taxon>Preaxostyla</taxon>
        <taxon>Oxymonadida</taxon>
        <taxon>Streblomastigidae</taxon>
        <taxon>Streblomastix</taxon>
    </lineage>
</organism>
<evidence type="ECO:0000256" key="1">
    <source>
        <dbReference type="PROSITE-ProRule" id="PRU00047"/>
    </source>
</evidence>
<gene>
    <name evidence="4" type="ORF">EZS28_018924</name>
</gene>
<feature type="domain" description="CCHC-type" evidence="3">
    <location>
        <begin position="196"/>
        <end position="211"/>
    </location>
</feature>
<dbReference type="GO" id="GO:0008270">
    <property type="term" value="F:zinc ion binding"/>
    <property type="evidence" value="ECO:0007669"/>
    <property type="project" value="UniProtKB-KW"/>
</dbReference>
<dbReference type="InterPro" id="IPR036875">
    <property type="entry name" value="Znf_CCHC_sf"/>
</dbReference>
<dbReference type="SUPFAM" id="SSF57756">
    <property type="entry name" value="Retrovirus zinc finger-like domains"/>
    <property type="match status" value="2"/>
</dbReference>
<dbReference type="InterPro" id="IPR001878">
    <property type="entry name" value="Znf_CCHC"/>
</dbReference>
<dbReference type="AlphaFoldDB" id="A0A5J4VSZ0"/>
<feature type="compositionally biased region" description="Polar residues" evidence="2">
    <location>
        <begin position="142"/>
        <end position="158"/>
    </location>
</feature>
<dbReference type="OrthoDB" id="3863715at2759"/>
<proteinExistence type="predicted"/>
<evidence type="ECO:0000313" key="4">
    <source>
        <dbReference type="EMBL" id="KAA6385550.1"/>
    </source>
</evidence>
<comment type="caution">
    <text evidence="4">The sequence shown here is derived from an EMBL/GenBank/DDBJ whole genome shotgun (WGS) entry which is preliminary data.</text>
</comment>
<evidence type="ECO:0000256" key="2">
    <source>
        <dbReference type="SAM" id="MobiDB-lite"/>
    </source>
</evidence>
<dbReference type="Proteomes" id="UP000324800">
    <property type="component" value="Unassembled WGS sequence"/>
</dbReference>
<dbReference type="Gene3D" id="4.10.60.10">
    <property type="entry name" value="Zinc finger, CCHC-type"/>
    <property type="match status" value="1"/>
</dbReference>
<reference evidence="4 5" key="1">
    <citation type="submission" date="2019-03" db="EMBL/GenBank/DDBJ databases">
        <title>Single cell metagenomics reveals metabolic interactions within the superorganism composed of flagellate Streblomastix strix and complex community of Bacteroidetes bacteria on its surface.</title>
        <authorList>
            <person name="Treitli S.C."/>
            <person name="Kolisko M."/>
            <person name="Husnik F."/>
            <person name="Keeling P."/>
            <person name="Hampl V."/>
        </authorList>
    </citation>
    <scope>NUCLEOTIDE SEQUENCE [LARGE SCALE GENOMIC DNA]</scope>
    <source>
        <strain evidence="4">ST1C</strain>
    </source>
</reference>
<feature type="region of interest" description="Disordered" evidence="2">
    <location>
        <begin position="139"/>
        <end position="163"/>
    </location>
</feature>
<dbReference type="Pfam" id="PF00098">
    <property type="entry name" value="zf-CCHC"/>
    <property type="match status" value="3"/>
</dbReference>
<feature type="domain" description="CCHC-type" evidence="3">
    <location>
        <begin position="81"/>
        <end position="96"/>
    </location>
</feature>